<organism evidence="2 3">
    <name type="scientific">Dyadobacter linearis</name>
    <dbReference type="NCBI Taxonomy" id="2823330"/>
    <lineage>
        <taxon>Bacteria</taxon>
        <taxon>Pseudomonadati</taxon>
        <taxon>Bacteroidota</taxon>
        <taxon>Cytophagia</taxon>
        <taxon>Cytophagales</taxon>
        <taxon>Spirosomataceae</taxon>
        <taxon>Dyadobacter</taxon>
    </lineage>
</organism>
<keyword evidence="1" id="KW-0472">Membrane</keyword>
<evidence type="ECO:0000256" key="1">
    <source>
        <dbReference type="SAM" id="Phobius"/>
    </source>
</evidence>
<protein>
    <submittedName>
        <fullName evidence="2">Uncharacterized protein</fullName>
    </submittedName>
</protein>
<comment type="caution">
    <text evidence="2">The sequence shown here is derived from an EMBL/GenBank/DDBJ whole genome shotgun (WGS) entry which is preliminary data.</text>
</comment>
<evidence type="ECO:0000313" key="2">
    <source>
        <dbReference type="EMBL" id="CAG5069010.1"/>
    </source>
</evidence>
<dbReference type="EMBL" id="CAJRAU010000002">
    <property type="protein sequence ID" value="CAG5069010.1"/>
    <property type="molecule type" value="Genomic_DNA"/>
</dbReference>
<sequence>MNLFGKNYLSVRNENVLPLISYGVKRAKYQHWSFKDVITSNIVSLNKLSGKSVEIEIRKEDYYRALHCDIELFMNKSAVQYADFLKSKSNSPCWSFVTFYYLTFFAVTCFFRFLNRGFIFLSREQKDRLEQFSLAVYSSPITLDSGNYYFKLKEVNAVGNIILTLSFKGESVHKLNWIQLEATFREFIPNCDHNERTMFNCFLSHFSAFRNDFPSSLRNALNYNGESTILDLENSIPYIEMKNLDSDFLKTLFSIGMQDLRINHTSSLAHLTSYLIEFNNELYNEYMVRSGFGKDFARERNQYLEAAKR</sequence>
<gene>
    <name evidence="2" type="ORF">DYBT9623_01744</name>
</gene>
<proteinExistence type="predicted"/>
<feature type="transmembrane region" description="Helical" evidence="1">
    <location>
        <begin position="94"/>
        <end position="114"/>
    </location>
</feature>
<name>A0ABN7R4F2_9BACT</name>
<reference evidence="2 3" key="1">
    <citation type="submission" date="2021-04" db="EMBL/GenBank/DDBJ databases">
        <authorList>
            <person name="Rodrigo-Torres L."/>
            <person name="Arahal R. D."/>
            <person name="Lucena T."/>
        </authorList>
    </citation>
    <scope>NUCLEOTIDE SEQUENCE [LARGE SCALE GENOMIC DNA]</scope>
    <source>
        <strain evidence="2 3">CECT 9623</strain>
    </source>
</reference>
<evidence type="ECO:0000313" key="3">
    <source>
        <dbReference type="Proteomes" id="UP000679725"/>
    </source>
</evidence>
<dbReference type="RefSeq" id="WP_215233112.1">
    <property type="nucleotide sequence ID" value="NZ_CAJRAU010000002.1"/>
</dbReference>
<dbReference type="Proteomes" id="UP000679725">
    <property type="component" value="Unassembled WGS sequence"/>
</dbReference>
<keyword evidence="1" id="KW-1133">Transmembrane helix</keyword>
<keyword evidence="3" id="KW-1185">Reference proteome</keyword>
<accession>A0ABN7R4F2</accession>
<keyword evidence="1" id="KW-0812">Transmembrane</keyword>